<name>A0A5B7H685_PORTR</name>
<dbReference type="Proteomes" id="UP000324222">
    <property type="component" value="Unassembled WGS sequence"/>
</dbReference>
<comment type="caution">
    <text evidence="1">The sequence shown here is derived from an EMBL/GenBank/DDBJ whole genome shotgun (WGS) entry which is preliminary data.</text>
</comment>
<reference evidence="1 2" key="1">
    <citation type="submission" date="2019-05" db="EMBL/GenBank/DDBJ databases">
        <title>Another draft genome of Portunus trituberculatus and its Hox gene families provides insights of decapod evolution.</title>
        <authorList>
            <person name="Jeong J.-H."/>
            <person name="Song I."/>
            <person name="Kim S."/>
            <person name="Choi T."/>
            <person name="Kim D."/>
            <person name="Ryu S."/>
            <person name="Kim W."/>
        </authorList>
    </citation>
    <scope>NUCLEOTIDE SEQUENCE [LARGE SCALE GENOMIC DNA]</scope>
    <source>
        <tissue evidence="1">Muscle</tissue>
    </source>
</reference>
<evidence type="ECO:0000313" key="2">
    <source>
        <dbReference type="Proteomes" id="UP000324222"/>
    </source>
</evidence>
<proteinExistence type="predicted"/>
<organism evidence="1 2">
    <name type="scientific">Portunus trituberculatus</name>
    <name type="common">Swimming crab</name>
    <name type="synonym">Neptunus trituberculatus</name>
    <dbReference type="NCBI Taxonomy" id="210409"/>
    <lineage>
        <taxon>Eukaryota</taxon>
        <taxon>Metazoa</taxon>
        <taxon>Ecdysozoa</taxon>
        <taxon>Arthropoda</taxon>
        <taxon>Crustacea</taxon>
        <taxon>Multicrustacea</taxon>
        <taxon>Malacostraca</taxon>
        <taxon>Eumalacostraca</taxon>
        <taxon>Eucarida</taxon>
        <taxon>Decapoda</taxon>
        <taxon>Pleocyemata</taxon>
        <taxon>Brachyura</taxon>
        <taxon>Eubrachyura</taxon>
        <taxon>Portunoidea</taxon>
        <taxon>Portunidae</taxon>
        <taxon>Portuninae</taxon>
        <taxon>Portunus</taxon>
    </lineage>
</organism>
<keyword evidence="2" id="KW-1185">Reference proteome</keyword>
<dbReference type="EMBL" id="VSRR010023586">
    <property type="protein sequence ID" value="MPC65613.1"/>
    <property type="molecule type" value="Genomic_DNA"/>
</dbReference>
<gene>
    <name evidence="1" type="ORF">E2C01_059751</name>
</gene>
<dbReference type="AlphaFoldDB" id="A0A5B7H685"/>
<protein>
    <submittedName>
        <fullName evidence="1">Uncharacterized protein</fullName>
    </submittedName>
</protein>
<dbReference type="OrthoDB" id="6380262at2759"/>
<sequence length="98" mass="11104">MKVGDLQQSPPLLVQQYEKTVTMVVATHQQVMCLLRGLNTQKATGPDDFSPHLLKRCFQEMAAPLTQVNLRPHDAPHQTLTGRPRRQQGHCRDCLISF</sequence>
<accession>A0A5B7H685</accession>
<evidence type="ECO:0000313" key="1">
    <source>
        <dbReference type="EMBL" id="MPC65613.1"/>
    </source>
</evidence>